<comment type="cofactor">
    <cofactor evidence="2 10">
        <name>FAD</name>
        <dbReference type="ChEBI" id="CHEBI:57692"/>
    </cofactor>
</comment>
<reference evidence="14" key="1">
    <citation type="submission" date="2022-11" db="UniProtKB">
        <authorList>
            <consortium name="WormBaseParasite"/>
        </authorList>
    </citation>
    <scope>IDENTIFICATION</scope>
</reference>
<dbReference type="GO" id="GO:0005829">
    <property type="term" value="C:cytosol"/>
    <property type="evidence" value="ECO:0007669"/>
    <property type="project" value="TreeGrafter"/>
</dbReference>
<dbReference type="Pfam" id="PF00175">
    <property type="entry name" value="NAD_binding_1"/>
    <property type="match status" value="1"/>
</dbReference>
<comment type="catalytic activity">
    <reaction evidence="10">
        <text>2 oxidized [2Fe-2S]-[protein] + NADPH = 2 reduced [2Fe-2S]-[protein] + NADP(+) + H(+)</text>
        <dbReference type="Rhea" id="RHEA:67716"/>
        <dbReference type="Rhea" id="RHEA-COMP:17327"/>
        <dbReference type="Rhea" id="RHEA-COMP:17328"/>
        <dbReference type="ChEBI" id="CHEBI:15378"/>
        <dbReference type="ChEBI" id="CHEBI:33737"/>
        <dbReference type="ChEBI" id="CHEBI:33738"/>
        <dbReference type="ChEBI" id="CHEBI:57783"/>
        <dbReference type="ChEBI" id="CHEBI:58349"/>
    </reaction>
</comment>
<feature type="binding site" evidence="10">
    <location>
        <position position="463"/>
    </location>
    <ligand>
        <name>NADP(+)</name>
        <dbReference type="ChEBI" id="CHEBI:58349"/>
    </ligand>
</feature>
<keyword evidence="4 10" id="KW-0963">Cytoplasm</keyword>
<dbReference type="PRINTS" id="PR00369">
    <property type="entry name" value="FLAVODOXIN"/>
</dbReference>
<evidence type="ECO:0000256" key="2">
    <source>
        <dbReference type="ARBA" id="ARBA00001974"/>
    </source>
</evidence>
<evidence type="ECO:0000256" key="5">
    <source>
        <dbReference type="ARBA" id="ARBA00022630"/>
    </source>
</evidence>
<dbReference type="GO" id="GO:0016651">
    <property type="term" value="F:oxidoreductase activity, acting on NAD(P)H"/>
    <property type="evidence" value="ECO:0007669"/>
    <property type="project" value="UniProtKB-UniRule"/>
</dbReference>
<keyword evidence="7 10" id="KW-0274">FAD</keyword>
<sequence>MPESAKESTSNDLPQPSLVILFGSETGNAQDVAECLWRDGRRRHFACRLLSMDDYNVADLPNEQLIVLVASTTGQGEEPSNMRSFWRFLLRRSLPLGSLARVKMAVFGLGDSSYQKYNFAAKKLFRRLAQLGASAVVPLGLADDQHDLGVDGAFQPWREQLWSAVDALYPAGNTIISDDELLPPKFKVEWIDALATLKAVQHSLPPCFVPVLENVRVTSTDHFQDTRLIKFDISDFEEAMQYHPGDVLMVQPRNLMESVSLATEALGYDDSFLERRFTLTPTDPNILLPPKWLLSRSGATVRQCFENYFDLQCVPRRSFFVLLAALSTDELEKEKLQELCMAENQQDMYDYCNRPRRTVAETLRDFEVTARSIPFEYLFDLLSPIRPRAFSLASCPQTHQGEVHILVAIVEYKTRLSIKRQGLCSTFLSRLNQGEKVWTWMRKGTFRWPEDPSSHVVLVGPGTGVAPFRSFAHFRHSSQASGQVFLFFGCRYEEKDFYFKTEWMELPKLTLVTAFSREDPAEKVYVQHRIENQGETIWRLISEENGHLFVAGNADQMPKDVIQCLKNIAAKYGGVTDVDAFVEKLEKSGRLQFETWS</sequence>
<comment type="cofactor">
    <cofactor evidence="1 10">
        <name>FMN</name>
        <dbReference type="ChEBI" id="CHEBI:58210"/>
    </cofactor>
</comment>
<dbReference type="InterPro" id="IPR003097">
    <property type="entry name" value="CysJ-like_FAD-binding"/>
</dbReference>
<dbReference type="GO" id="GO:0010181">
    <property type="term" value="F:FMN binding"/>
    <property type="evidence" value="ECO:0007669"/>
    <property type="project" value="UniProtKB-UniRule"/>
</dbReference>
<keyword evidence="5 10" id="KW-0285">Flavoprotein</keyword>
<dbReference type="GO" id="GO:0005634">
    <property type="term" value="C:nucleus"/>
    <property type="evidence" value="ECO:0007669"/>
    <property type="project" value="UniProtKB-ARBA"/>
</dbReference>
<dbReference type="InterPro" id="IPR028879">
    <property type="entry name" value="NDOR1"/>
</dbReference>
<dbReference type="PROSITE" id="PS50902">
    <property type="entry name" value="FLAVODOXIN_LIKE"/>
    <property type="match status" value="1"/>
</dbReference>
<evidence type="ECO:0000313" key="13">
    <source>
        <dbReference type="Proteomes" id="UP000887566"/>
    </source>
</evidence>
<comment type="subcellular location">
    <subcellularLocation>
        <location evidence="3 10">Cytoplasm</location>
    </subcellularLocation>
</comment>
<dbReference type="PANTHER" id="PTHR19384:SF10">
    <property type="entry name" value="NADPH-DEPENDENT DIFLAVIN OXIDOREDUCTASE 1"/>
    <property type="match status" value="1"/>
</dbReference>
<evidence type="ECO:0000313" key="14">
    <source>
        <dbReference type="WBParaSite" id="PSAMB.scaffold712size42977.g8213.t1"/>
    </source>
</evidence>
<evidence type="ECO:0000256" key="4">
    <source>
        <dbReference type="ARBA" id="ARBA00022490"/>
    </source>
</evidence>
<evidence type="ECO:0000259" key="11">
    <source>
        <dbReference type="PROSITE" id="PS50902"/>
    </source>
</evidence>
<evidence type="ECO:0000256" key="9">
    <source>
        <dbReference type="ARBA" id="ARBA00023002"/>
    </source>
</evidence>
<dbReference type="SUPFAM" id="SSF52218">
    <property type="entry name" value="Flavoproteins"/>
    <property type="match status" value="1"/>
</dbReference>
<dbReference type="WBParaSite" id="PSAMB.scaffold712size42977.g8213.t1">
    <property type="protein sequence ID" value="PSAMB.scaffold712size42977.g8213.t1"/>
    <property type="gene ID" value="PSAMB.scaffold712size42977.g8213"/>
</dbReference>
<dbReference type="InterPro" id="IPR001433">
    <property type="entry name" value="OxRdtase_FAD/NAD-bd"/>
</dbReference>
<accession>A0A914XAM2</accession>
<evidence type="ECO:0000256" key="6">
    <source>
        <dbReference type="ARBA" id="ARBA00022643"/>
    </source>
</evidence>
<dbReference type="InterPro" id="IPR023173">
    <property type="entry name" value="NADPH_Cyt_P450_Rdtase_alpha"/>
</dbReference>
<dbReference type="SUPFAM" id="SSF52343">
    <property type="entry name" value="Ferredoxin reductase-like, C-terminal NADP-linked domain"/>
    <property type="match status" value="1"/>
</dbReference>
<feature type="binding site" evidence="10">
    <location>
        <begin position="24"/>
        <end position="29"/>
    </location>
    <ligand>
        <name>FMN</name>
        <dbReference type="ChEBI" id="CHEBI:58210"/>
    </ligand>
</feature>
<keyword evidence="6 10" id="KW-0288">FMN</keyword>
<feature type="domain" description="Flavodoxin-like" evidence="11">
    <location>
        <begin position="18"/>
        <end position="162"/>
    </location>
</feature>
<dbReference type="InterPro" id="IPR017927">
    <property type="entry name" value="FAD-bd_FR_type"/>
</dbReference>
<dbReference type="Pfam" id="PF00258">
    <property type="entry name" value="Flavodoxin_1"/>
    <property type="match status" value="1"/>
</dbReference>
<dbReference type="Proteomes" id="UP000887566">
    <property type="component" value="Unplaced"/>
</dbReference>
<feature type="domain" description="FAD-binding FR-type" evidence="12">
    <location>
        <begin position="204"/>
        <end position="449"/>
    </location>
</feature>
<dbReference type="SUPFAM" id="SSF63380">
    <property type="entry name" value="Riboflavin synthase domain-like"/>
    <property type="match status" value="1"/>
</dbReference>
<feature type="binding site" evidence="10">
    <location>
        <begin position="109"/>
        <end position="118"/>
    </location>
    <ligand>
        <name>FMN</name>
        <dbReference type="ChEBI" id="CHEBI:58210"/>
    </ligand>
</feature>
<feature type="binding site" evidence="10">
    <location>
        <begin position="516"/>
        <end position="517"/>
    </location>
    <ligand>
        <name>NADP(+)</name>
        <dbReference type="ChEBI" id="CHEBI:58349"/>
    </ligand>
</feature>
<keyword evidence="9 10" id="KW-0560">Oxidoreductase</keyword>
<dbReference type="InterPro" id="IPR039261">
    <property type="entry name" value="FNR_nucleotide-bd"/>
</dbReference>
<dbReference type="PANTHER" id="PTHR19384">
    <property type="entry name" value="NITRIC OXIDE SYNTHASE-RELATED"/>
    <property type="match status" value="1"/>
</dbReference>
<dbReference type="AlphaFoldDB" id="A0A914XAM2"/>
<dbReference type="InterPro" id="IPR008254">
    <property type="entry name" value="Flavodoxin/NO_synth"/>
</dbReference>
<dbReference type="EC" id="1.18.1.-" evidence="10"/>
<proteinExistence type="inferred from homology"/>
<evidence type="ECO:0000256" key="1">
    <source>
        <dbReference type="ARBA" id="ARBA00001917"/>
    </source>
</evidence>
<comment type="similarity">
    <text evidence="10">Belongs to the NADPH-dependent diflavin oxidoreductase NDOR1 family.</text>
</comment>
<feature type="binding site" evidence="10">
    <location>
        <position position="356"/>
    </location>
    <ligand>
        <name>FAD</name>
        <dbReference type="ChEBI" id="CHEBI:57692"/>
    </ligand>
</feature>
<dbReference type="InterPro" id="IPR001094">
    <property type="entry name" value="Flavdoxin-like"/>
</dbReference>
<keyword evidence="8 10" id="KW-0521">NADP</keyword>
<dbReference type="Gene3D" id="2.40.30.10">
    <property type="entry name" value="Translation factors"/>
    <property type="match status" value="1"/>
</dbReference>
<evidence type="ECO:0000259" key="12">
    <source>
        <dbReference type="PROSITE" id="PS51384"/>
    </source>
</evidence>
<evidence type="ECO:0000256" key="7">
    <source>
        <dbReference type="ARBA" id="ARBA00022827"/>
    </source>
</evidence>
<dbReference type="GO" id="GO:0050661">
    <property type="term" value="F:NADP binding"/>
    <property type="evidence" value="ECO:0007669"/>
    <property type="project" value="UniProtKB-UniRule"/>
</dbReference>
<keyword evidence="13" id="KW-1185">Reference proteome</keyword>
<dbReference type="InterPro" id="IPR001709">
    <property type="entry name" value="Flavoprot_Pyr_Nucl_cyt_Rdtase"/>
</dbReference>
<evidence type="ECO:0000256" key="10">
    <source>
        <dbReference type="HAMAP-Rule" id="MF_03178"/>
    </source>
</evidence>
<evidence type="ECO:0000256" key="8">
    <source>
        <dbReference type="ARBA" id="ARBA00022857"/>
    </source>
</evidence>
<dbReference type="GO" id="GO:0160246">
    <property type="term" value="F:NADPH-iron-sulfur [2Fe-2S] protein oxidoreductase activity"/>
    <property type="evidence" value="ECO:0007669"/>
    <property type="project" value="InterPro"/>
</dbReference>
<dbReference type="FunFam" id="3.40.50.360:FF:000015">
    <property type="entry name" value="NADPH-dependent diflavin oxidoreductase 1"/>
    <property type="match status" value="1"/>
</dbReference>
<evidence type="ECO:0000256" key="3">
    <source>
        <dbReference type="ARBA" id="ARBA00004496"/>
    </source>
</evidence>
<dbReference type="GO" id="GO:0050660">
    <property type="term" value="F:flavin adenine dinucleotide binding"/>
    <property type="evidence" value="ECO:0007669"/>
    <property type="project" value="UniProtKB-UniRule"/>
</dbReference>
<comment type="function">
    <text evidence="10">NADPH-dependent reductase which is a central component of the cytosolic iron-sulfur (Fe-S) protein assembly (CIA) machinery. Transfers electrons from NADPH via its FAD and FMN prosthetic groups to the [2Fe-2S] cluster of the anamorsin/DRE2 homolog, another key component of the CIA machinery. In turn, this reduced cluster provides electrons for assembly of cytosolic iron-sulfur cluster proteins.</text>
</comment>
<protein>
    <recommendedName>
        <fullName evidence="10">NADPH-dependent diflavin oxidoreductase 1</fullName>
        <ecNumber evidence="10">1.18.1.-</ecNumber>
    </recommendedName>
    <alternativeName>
        <fullName evidence="10">NADPH-dependent FMN and FAD-containing oxidoreductase</fullName>
    </alternativeName>
</protein>
<feature type="binding site" evidence="10">
    <location>
        <begin position="422"/>
        <end position="425"/>
    </location>
    <ligand>
        <name>FAD</name>
        <dbReference type="ChEBI" id="CHEBI:57692"/>
    </ligand>
</feature>
<feature type="binding site" evidence="10">
    <location>
        <position position="596"/>
    </location>
    <ligand>
        <name>FAD</name>
        <dbReference type="ChEBI" id="CHEBI:57692"/>
    </ligand>
</feature>
<dbReference type="Pfam" id="PF00667">
    <property type="entry name" value="FAD_binding_1"/>
    <property type="match status" value="1"/>
</dbReference>
<feature type="binding site" evidence="10">
    <location>
        <position position="144"/>
    </location>
    <ligand>
        <name>FMN</name>
        <dbReference type="ChEBI" id="CHEBI:58210"/>
    </ligand>
</feature>
<feature type="binding site" evidence="10">
    <location>
        <begin position="388"/>
        <end position="391"/>
    </location>
    <ligand>
        <name>FAD</name>
        <dbReference type="ChEBI" id="CHEBI:57692"/>
    </ligand>
</feature>
<feature type="binding site" evidence="10">
    <location>
        <begin position="71"/>
        <end position="74"/>
    </location>
    <ligand>
        <name>FMN</name>
        <dbReference type="ChEBI" id="CHEBI:58210"/>
    </ligand>
</feature>
<dbReference type="InterPro" id="IPR029039">
    <property type="entry name" value="Flavoprotein-like_sf"/>
</dbReference>
<name>A0A914XAM2_9BILA</name>
<dbReference type="GO" id="GO:0016226">
    <property type="term" value="P:iron-sulfur cluster assembly"/>
    <property type="evidence" value="ECO:0007669"/>
    <property type="project" value="UniProtKB-UniRule"/>
</dbReference>
<feature type="binding site" evidence="10">
    <location>
        <begin position="523"/>
        <end position="527"/>
    </location>
    <ligand>
        <name>NADP(+)</name>
        <dbReference type="ChEBI" id="CHEBI:58349"/>
    </ligand>
</feature>
<dbReference type="Gene3D" id="3.40.50.80">
    <property type="entry name" value="Nucleotide-binding domain of ferredoxin-NADP reductase (FNR) module"/>
    <property type="match status" value="1"/>
</dbReference>
<dbReference type="FunFam" id="3.40.50.80:FF:000032">
    <property type="entry name" value="NADPH-dependent diflavin oxidoreductase 1"/>
    <property type="match status" value="1"/>
</dbReference>
<dbReference type="HAMAP" id="MF_03178">
    <property type="entry name" value="NDOR1"/>
    <property type="match status" value="1"/>
</dbReference>
<dbReference type="Gene3D" id="1.20.990.10">
    <property type="entry name" value="NADPH-cytochrome p450 Reductase, Chain A, domain 3"/>
    <property type="match status" value="1"/>
</dbReference>
<dbReference type="InterPro" id="IPR017938">
    <property type="entry name" value="Riboflavin_synthase-like_b-brl"/>
</dbReference>
<dbReference type="PROSITE" id="PS51384">
    <property type="entry name" value="FAD_FR"/>
    <property type="match status" value="1"/>
</dbReference>
<dbReference type="PRINTS" id="PR00371">
    <property type="entry name" value="FPNCR"/>
</dbReference>
<organism evidence="13 14">
    <name type="scientific">Plectus sambesii</name>
    <dbReference type="NCBI Taxonomy" id="2011161"/>
    <lineage>
        <taxon>Eukaryota</taxon>
        <taxon>Metazoa</taxon>
        <taxon>Ecdysozoa</taxon>
        <taxon>Nematoda</taxon>
        <taxon>Chromadorea</taxon>
        <taxon>Plectida</taxon>
        <taxon>Plectina</taxon>
        <taxon>Plectoidea</taxon>
        <taxon>Plectidae</taxon>
        <taxon>Plectus</taxon>
    </lineage>
</organism>
<comment type="similarity">
    <text evidence="10">In the C-terminal section; belongs to the flavoprotein pyridine nucleotide cytochrome reductase family.</text>
</comment>
<comment type="similarity">
    <text evidence="10">In the N-terminal section; belongs to the flavodoxin family.</text>
</comment>
<dbReference type="Gene3D" id="3.40.50.360">
    <property type="match status" value="1"/>
</dbReference>
<feature type="binding site" evidence="10">
    <location>
        <position position="560"/>
    </location>
    <ligand>
        <name>NADP(+)</name>
        <dbReference type="ChEBI" id="CHEBI:58349"/>
    </ligand>
</feature>